<protein>
    <submittedName>
        <fullName evidence="3">DUF222 domain-containing protein</fullName>
    </submittedName>
</protein>
<proteinExistence type="predicted"/>
<dbReference type="Pfam" id="PF02720">
    <property type="entry name" value="DUF222"/>
    <property type="match status" value="1"/>
</dbReference>
<dbReference type="RefSeq" id="WP_343872033.1">
    <property type="nucleotide sequence ID" value="NZ_BAAAIX010000004.1"/>
</dbReference>
<accession>A0ABW4RWQ2</accession>
<feature type="domain" description="DUF222" evidence="2">
    <location>
        <begin position="72"/>
        <end position="269"/>
    </location>
</feature>
<organism evidence="3 4">
    <name type="scientific">Luteococcus peritonei</name>
    <dbReference type="NCBI Taxonomy" id="88874"/>
    <lineage>
        <taxon>Bacteria</taxon>
        <taxon>Bacillati</taxon>
        <taxon>Actinomycetota</taxon>
        <taxon>Actinomycetes</taxon>
        <taxon>Propionibacteriales</taxon>
        <taxon>Propionibacteriaceae</taxon>
        <taxon>Luteococcus</taxon>
    </lineage>
</organism>
<name>A0ABW4RWQ2_9ACTN</name>
<dbReference type="EMBL" id="JBHUFZ010000025">
    <property type="protein sequence ID" value="MFD1890722.1"/>
    <property type="molecule type" value="Genomic_DNA"/>
</dbReference>
<evidence type="ECO:0000313" key="4">
    <source>
        <dbReference type="Proteomes" id="UP001597326"/>
    </source>
</evidence>
<sequence>MTSTVIGQVVPLAAHPAELVSSAQTVDAMMTARRRAWMAEAESFMLAAHFADLHAVVDASGIALPGAERLVRLGGDGTPEVAEFAPLEIAAALTISVEAARVMIGDALDLRHRFPALWNLLGDGQLRVGTARQIVNLARQLPLPQARELDARLAPLAGGISTTRLLTITEGLVLELLPADLAEARRLAALDARRVDVGSSRDGVTDVWAVLDAGDARFLDAQVDRLAAILADGGSTDSLDARRALGLGLLATPARALQLLQASLLDQIPTLTADGDLDAGCPARGQRGHTCGTITVEPDKLLPKADLVVHISANTACELDGIARIEKLGPVIAESLAVLLADTRLTIRPVIDPATITACDRYEVPTRMRELVQLRHLIEAFPGSHRSATGCDLDHTIPWPRTKTGHGTGHSGMEHRPGVEQRETAGPPGPPGWESSDPPGPPGGTRPDNLAPLSRTVHRAKTHGGWRYQTLLPDCHLWRSPDGFAYLVTPQRSWMVHNPVAA</sequence>
<reference evidence="4" key="1">
    <citation type="journal article" date="2019" name="Int. J. Syst. Evol. Microbiol.">
        <title>The Global Catalogue of Microorganisms (GCM) 10K type strain sequencing project: providing services to taxonomists for standard genome sequencing and annotation.</title>
        <authorList>
            <consortium name="The Broad Institute Genomics Platform"/>
            <consortium name="The Broad Institute Genome Sequencing Center for Infectious Disease"/>
            <person name="Wu L."/>
            <person name="Ma J."/>
        </authorList>
    </citation>
    <scope>NUCLEOTIDE SEQUENCE [LARGE SCALE GENOMIC DNA]</scope>
    <source>
        <strain evidence="4">CAIM 431</strain>
    </source>
</reference>
<dbReference type="Proteomes" id="UP001597326">
    <property type="component" value="Unassembled WGS sequence"/>
</dbReference>
<keyword evidence="4" id="KW-1185">Reference proteome</keyword>
<evidence type="ECO:0000256" key="1">
    <source>
        <dbReference type="SAM" id="MobiDB-lite"/>
    </source>
</evidence>
<feature type="compositionally biased region" description="Basic and acidic residues" evidence="1">
    <location>
        <begin position="412"/>
        <end position="423"/>
    </location>
</feature>
<evidence type="ECO:0000259" key="2">
    <source>
        <dbReference type="Pfam" id="PF02720"/>
    </source>
</evidence>
<feature type="region of interest" description="Disordered" evidence="1">
    <location>
        <begin position="389"/>
        <end position="451"/>
    </location>
</feature>
<comment type="caution">
    <text evidence="3">The sequence shown here is derived from an EMBL/GenBank/DDBJ whole genome shotgun (WGS) entry which is preliminary data.</text>
</comment>
<gene>
    <name evidence="3" type="ORF">ACFSCS_11100</name>
</gene>
<evidence type="ECO:0000313" key="3">
    <source>
        <dbReference type="EMBL" id="MFD1890722.1"/>
    </source>
</evidence>
<dbReference type="InterPro" id="IPR003870">
    <property type="entry name" value="DUF222"/>
</dbReference>